<dbReference type="AlphaFoldDB" id="A0A5C4RYZ2"/>
<proteinExistence type="predicted"/>
<feature type="domain" description="Outer membrane lipoprotein BamD-like" evidence="4">
    <location>
        <begin position="170"/>
        <end position="255"/>
    </location>
</feature>
<accession>A0A5C4RYZ2</accession>
<sequence length="288" mass="31739">MNKFGLPKGALVLGCCVTILFAGGCASKKDFYVLQDDMQELKKRSLDSGGESAEVYAEVERLQERIAELQGTIEEMQYRIVQDPSRPAPAQGQQGSATPALFPEAAGVQSTPEQEAVVATDVAETAQVQPVEELAPEEVTLAEPVESDGAEAVQPDTVAAEVTEPVVPDDSQLFSNAMQLFDGYEYEEARAGFATLLAEYPRSSYADDAQFRIAESYYNEKWYEKAILEYQLVIEKYPEGDARASAFFKQALAFENIGDAENARQRYMQLQELYPDSDEAAAVVNRLQ</sequence>
<dbReference type="EMBL" id="VDCI01000007">
    <property type="protein sequence ID" value="TNJ36202.1"/>
    <property type="molecule type" value="Genomic_DNA"/>
</dbReference>
<dbReference type="Pfam" id="PF13525">
    <property type="entry name" value="YfiO"/>
    <property type="match status" value="1"/>
</dbReference>
<dbReference type="PROSITE" id="PS51257">
    <property type="entry name" value="PROKAR_LIPOPROTEIN"/>
    <property type="match status" value="1"/>
</dbReference>
<evidence type="ECO:0000259" key="4">
    <source>
        <dbReference type="Pfam" id="PF13525"/>
    </source>
</evidence>
<dbReference type="PROSITE" id="PS50005">
    <property type="entry name" value="TPR"/>
    <property type="match status" value="1"/>
</dbReference>
<gene>
    <name evidence="5" type="ORF">FGF68_08140</name>
</gene>
<dbReference type="Proteomes" id="UP000309544">
    <property type="component" value="Unassembled WGS sequence"/>
</dbReference>
<evidence type="ECO:0000313" key="6">
    <source>
        <dbReference type="Proteomes" id="UP000309544"/>
    </source>
</evidence>
<keyword evidence="1" id="KW-0732">Signal</keyword>
<dbReference type="Gene3D" id="1.25.40.10">
    <property type="entry name" value="Tetratricopeptide repeat domain"/>
    <property type="match status" value="1"/>
</dbReference>
<reference evidence="5 6" key="1">
    <citation type="submission" date="2019-05" db="EMBL/GenBank/DDBJ databases">
        <title>Draft Whole-Genome sequence of the green sulfur bacterium Prosthecochloris vibrioformis DSM 260.</title>
        <authorList>
            <person name="Meyer T.E."/>
            <person name="Kyndt J.A."/>
        </authorList>
    </citation>
    <scope>NUCLEOTIDE SEQUENCE [LARGE SCALE GENOMIC DNA]</scope>
    <source>
        <strain evidence="5 6">DSM 260</strain>
    </source>
</reference>
<feature type="repeat" description="TPR" evidence="2">
    <location>
        <begin position="244"/>
        <end position="277"/>
    </location>
</feature>
<organism evidence="5 6">
    <name type="scientific">Prosthecochloris vibrioformis</name>
    <name type="common">Chlorobium vibrioforme</name>
    <dbReference type="NCBI Taxonomy" id="1098"/>
    <lineage>
        <taxon>Bacteria</taxon>
        <taxon>Pseudomonadati</taxon>
        <taxon>Chlorobiota</taxon>
        <taxon>Chlorobiia</taxon>
        <taxon>Chlorobiales</taxon>
        <taxon>Chlorobiaceae</taxon>
        <taxon>Prosthecochloris</taxon>
    </lineage>
</organism>
<evidence type="ECO:0000256" key="2">
    <source>
        <dbReference type="PROSITE-ProRule" id="PRU00339"/>
    </source>
</evidence>
<keyword evidence="2" id="KW-0802">TPR repeat</keyword>
<dbReference type="InterPro" id="IPR011990">
    <property type="entry name" value="TPR-like_helical_dom_sf"/>
</dbReference>
<protein>
    <submittedName>
        <fullName evidence="5">Tetratricopeptide repeat protein</fullName>
    </submittedName>
</protein>
<dbReference type="RefSeq" id="WP_139626733.1">
    <property type="nucleotide sequence ID" value="NZ_VDCI01000007.1"/>
</dbReference>
<evidence type="ECO:0000256" key="1">
    <source>
        <dbReference type="ARBA" id="ARBA00022729"/>
    </source>
</evidence>
<dbReference type="InterPro" id="IPR019734">
    <property type="entry name" value="TPR_rpt"/>
</dbReference>
<name>A0A5C4RYZ2_PROVB</name>
<dbReference type="InterPro" id="IPR039565">
    <property type="entry name" value="BamD-like"/>
</dbReference>
<evidence type="ECO:0000313" key="5">
    <source>
        <dbReference type="EMBL" id="TNJ36202.1"/>
    </source>
</evidence>
<evidence type="ECO:0000256" key="3">
    <source>
        <dbReference type="SAM" id="Coils"/>
    </source>
</evidence>
<keyword evidence="3" id="KW-0175">Coiled coil</keyword>
<comment type="caution">
    <text evidence="5">The sequence shown here is derived from an EMBL/GenBank/DDBJ whole genome shotgun (WGS) entry which is preliminary data.</text>
</comment>
<feature type="coiled-coil region" evidence="3">
    <location>
        <begin position="52"/>
        <end position="79"/>
    </location>
</feature>
<dbReference type="SUPFAM" id="SSF48452">
    <property type="entry name" value="TPR-like"/>
    <property type="match status" value="1"/>
</dbReference>
<keyword evidence="6" id="KW-1185">Reference proteome</keyword>